<comment type="caution">
    <text evidence="19">The sequence shown here is derived from an EMBL/GenBank/DDBJ whole genome shotgun (WGS) entry which is preliminary data.</text>
</comment>
<evidence type="ECO:0000256" key="5">
    <source>
        <dbReference type="ARBA" id="ARBA00022679"/>
    </source>
</evidence>
<evidence type="ECO:0000259" key="17">
    <source>
        <dbReference type="Pfam" id="PF13614"/>
    </source>
</evidence>
<dbReference type="InterPro" id="IPR005702">
    <property type="entry name" value="Wzc-like_C"/>
</dbReference>
<dbReference type="NCBIfam" id="NF008568">
    <property type="entry name" value="PRK11519.1"/>
    <property type="match status" value="1"/>
</dbReference>
<organism evidence="19 20">
    <name type="scientific">Mixta theicola</name>
    <dbReference type="NCBI Taxonomy" id="1458355"/>
    <lineage>
        <taxon>Bacteria</taxon>
        <taxon>Pseudomonadati</taxon>
        <taxon>Pseudomonadota</taxon>
        <taxon>Gammaproteobacteria</taxon>
        <taxon>Enterobacterales</taxon>
        <taxon>Erwiniaceae</taxon>
        <taxon>Mixta</taxon>
    </lineage>
</organism>
<feature type="domain" description="AAA" evidence="17">
    <location>
        <begin position="543"/>
        <end position="658"/>
    </location>
</feature>
<evidence type="ECO:0000256" key="3">
    <source>
        <dbReference type="ARBA" id="ARBA00022475"/>
    </source>
</evidence>
<dbReference type="Pfam" id="PF23607">
    <property type="entry name" value="WZC_N"/>
    <property type="match status" value="1"/>
</dbReference>
<sequence length="726" mass="79737">MVNKKSDSSQKIADAKDEIDVARLYGSIIDHRWLIIGVTALFAVIGVIYSILATPIYRADALVQVEQNQGSLVMTQLSNLMPDTKPASDAQIGLIMSRMVLGKTIEDLNLQTTVAPKYLPIVGAGWARLMGNDDKKLAVSRLELPPELIGAQLELVIGDNNTFTLSSDDGELVKGKVGQYVGQGKVKILVSDTNAAAGDSFIIQKNGYLPTYNDLVGRLSVVDQGKDTGVLALTLNGSDPQLTQDTLRAITENYLLQNVERKSEEAQKSLDFIDRQLPEVRQKLDDAENKLNAFRQQNDSVDLTLEAKSMLDTMVNVDNQLNELTFREAEISKLYTKEHPAYRTLLEKRKTLVDEKKSLESKVSVLPRTQQEIIRLTRDVDAGQAVFMQLLNKQQELSINKASTVGNVRIVDSALVLNKPIAPRSAIIIAVSLVLGLLVSTIYVLMKTILIRGIESPEQLENSGINVYASIPISEWQQQRDRKLALLSKDKGSKKALRGGELLALANPADLAIEAVRSLRTTMHFAMLDAANNIVMISGSSPDIGKTFISTNLAAVVAQSGQRVLFIDGDMRKGYSHELFNTDNRHGLSDLLSNQATLEQAIRPTNVSGLDFIPRGQLPPNPSELLMSQKFIDLMANVQKQYDIVVIDTPPILAVTDAAIIGMQAGTNMVVAGFEKSTVKEIEVSVRRFEQNGIEIKGAILNLVVKKAASAYGYGYYHYSYESTKP</sequence>
<evidence type="ECO:0000313" key="19">
    <source>
        <dbReference type="EMBL" id="PNS11992.1"/>
    </source>
</evidence>
<dbReference type="GO" id="GO:0004713">
    <property type="term" value="F:protein tyrosine kinase activity"/>
    <property type="evidence" value="ECO:0007669"/>
    <property type="project" value="UniProtKB-KW"/>
</dbReference>
<keyword evidence="5" id="KW-0808">Transferase</keyword>
<dbReference type="OrthoDB" id="9775724at2"/>
<dbReference type="Pfam" id="PF13807">
    <property type="entry name" value="GNVR"/>
    <property type="match status" value="1"/>
</dbReference>
<evidence type="ECO:0000259" key="16">
    <source>
        <dbReference type="Pfam" id="PF02706"/>
    </source>
</evidence>
<dbReference type="Pfam" id="PF13614">
    <property type="entry name" value="AAA_31"/>
    <property type="match status" value="1"/>
</dbReference>
<keyword evidence="4" id="KW-0997">Cell inner membrane</keyword>
<evidence type="ECO:0000256" key="12">
    <source>
        <dbReference type="ARBA" id="ARBA00023137"/>
    </source>
</evidence>
<dbReference type="AlphaFoldDB" id="A0A2K1QAF5"/>
<dbReference type="NCBIfam" id="TIGR01007">
    <property type="entry name" value="eps_fam"/>
    <property type="match status" value="1"/>
</dbReference>
<feature type="domain" description="Tyrosine-protein kinase G-rich" evidence="18">
    <location>
        <begin position="369"/>
        <end position="448"/>
    </location>
</feature>
<accession>A0A2K1QAF5</accession>
<evidence type="ECO:0000256" key="1">
    <source>
        <dbReference type="ARBA" id="ARBA00004429"/>
    </source>
</evidence>
<dbReference type="InterPro" id="IPR027417">
    <property type="entry name" value="P-loop_NTPase"/>
</dbReference>
<evidence type="ECO:0000256" key="15">
    <source>
        <dbReference type="SAM" id="Phobius"/>
    </source>
</evidence>
<dbReference type="Pfam" id="PF02706">
    <property type="entry name" value="Wzz"/>
    <property type="match status" value="1"/>
</dbReference>
<evidence type="ECO:0000256" key="2">
    <source>
        <dbReference type="ARBA" id="ARBA00008883"/>
    </source>
</evidence>
<feature type="domain" description="Polysaccharide chain length determinant N-terminal" evidence="16">
    <location>
        <begin position="17"/>
        <end position="108"/>
    </location>
</feature>
<proteinExistence type="inferred from homology"/>
<dbReference type="InterPro" id="IPR003856">
    <property type="entry name" value="LPS_length_determ_N"/>
</dbReference>
<keyword evidence="12" id="KW-0829">Tyrosine-protein kinase</keyword>
<evidence type="ECO:0000256" key="8">
    <source>
        <dbReference type="ARBA" id="ARBA00022777"/>
    </source>
</evidence>
<keyword evidence="11 15" id="KW-0472">Membrane</keyword>
<dbReference type="SUPFAM" id="SSF52540">
    <property type="entry name" value="P-loop containing nucleoside triphosphate hydrolases"/>
    <property type="match status" value="1"/>
</dbReference>
<dbReference type="EMBL" id="NWUO01000005">
    <property type="protein sequence ID" value="PNS11992.1"/>
    <property type="molecule type" value="Genomic_DNA"/>
</dbReference>
<keyword evidence="9" id="KW-0067">ATP-binding</keyword>
<dbReference type="PANTHER" id="PTHR32309:SF32">
    <property type="entry name" value="TYROSINE-PROTEIN KINASE ETK-RELATED"/>
    <property type="match status" value="1"/>
</dbReference>
<dbReference type="GO" id="GO:0005524">
    <property type="term" value="F:ATP binding"/>
    <property type="evidence" value="ECO:0007669"/>
    <property type="project" value="UniProtKB-KW"/>
</dbReference>
<name>A0A2K1QAF5_9GAMM</name>
<evidence type="ECO:0000256" key="9">
    <source>
        <dbReference type="ARBA" id="ARBA00022840"/>
    </source>
</evidence>
<evidence type="ECO:0000313" key="20">
    <source>
        <dbReference type="Proteomes" id="UP000236345"/>
    </source>
</evidence>
<dbReference type="Gene3D" id="3.40.50.300">
    <property type="entry name" value="P-loop containing nucleotide triphosphate hydrolases"/>
    <property type="match status" value="1"/>
</dbReference>
<evidence type="ECO:0000256" key="7">
    <source>
        <dbReference type="ARBA" id="ARBA00022741"/>
    </source>
</evidence>
<gene>
    <name evidence="19" type="ORF">COO59_08365</name>
</gene>
<feature type="coiled-coil region" evidence="14">
    <location>
        <begin position="256"/>
        <end position="304"/>
    </location>
</feature>
<comment type="similarity">
    <text evidence="2">Belongs to the etk/wzc family.</text>
</comment>
<keyword evidence="14" id="KW-0175">Coiled coil</keyword>
<comment type="catalytic activity">
    <reaction evidence="13">
        <text>L-tyrosyl-[protein] + ATP = O-phospho-L-tyrosyl-[protein] + ADP + H(+)</text>
        <dbReference type="Rhea" id="RHEA:10596"/>
        <dbReference type="Rhea" id="RHEA-COMP:10136"/>
        <dbReference type="Rhea" id="RHEA-COMP:20101"/>
        <dbReference type="ChEBI" id="CHEBI:15378"/>
        <dbReference type="ChEBI" id="CHEBI:30616"/>
        <dbReference type="ChEBI" id="CHEBI:46858"/>
        <dbReference type="ChEBI" id="CHEBI:61978"/>
        <dbReference type="ChEBI" id="CHEBI:456216"/>
    </reaction>
</comment>
<reference evidence="20" key="1">
    <citation type="submission" date="2017-09" db="EMBL/GenBank/DDBJ databases">
        <authorList>
            <person name="Palmer M."/>
            <person name="Steenkamp E.T."/>
            <person name="Coetzee M.P."/>
            <person name="Avontuur J.R."/>
            <person name="Van Zyl E."/>
            <person name="Chan W.-Y."/>
            <person name="Blom J."/>
            <person name="Venter S.N."/>
        </authorList>
    </citation>
    <scope>NUCLEOTIDE SEQUENCE [LARGE SCALE GENOMIC DNA]</scope>
    <source>
        <strain evidence="20">QC88-366</strain>
    </source>
</reference>
<dbReference type="InterPro" id="IPR032807">
    <property type="entry name" value="GNVR"/>
</dbReference>
<evidence type="ECO:0000259" key="18">
    <source>
        <dbReference type="Pfam" id="PF13807"/>
    </source>
</evidence>
<feature type="transmembrane region" description="Helical" evidence="15">
    <location>
        <begin position="426"/>
        <end position="446"/>
    </location>
</feature>
<dbReference type="InterPro" id="IPR050445">
    <property type="entry name" value="Bact_polysacc_biosynth/exp"/>
</dbReference>
<evidence type="ECO:0000256" key="11">
    <source>
        <dbReference type="ARBA" id="ARBA00023136"/>
    </source>
</evidence>
<dbReference type="FunFam" id="3.40.50.300:FF:000527">
    <property type="entry name" value="Tyrosine-protein kinase etk"/>
    <property type="match status" value="1"/>
</dbReference>
<dbReference type="GO" id="GO:0042802">
    <property type="term" value="F:identical protein binding"/>
    <property type="evidence" value="ECO:0007669"/>
    <property type="project" value="UniProtKB-ARBA"/>
</dbReference>
<evidence type="ECO:0000256" key="6">
    <source>
        <dbReference type="ARBA" id="ARBA00022692"/>
    </source>
</evidence>
<evidence type="ECO:0000256" key="4">
    <source>
        <dbReference type="ARBA" id="ARBA00022519"/>
    </source>
</evidence>
<keyword evidence="10 15" id="KW-1133">Transmembrane helix</keyword>
<dbReference type="RefSeq" id="WP_103059349.1">
    <property type="nucleotide sequence ID" value="NZ_BSOF01000029.1"/>
</dbReference>
<dbReference type="PANTHER" id="PTHR32309">
    <property type="entry name" value="TYROSINE-PROTEIN KINASE"/>
    <property type="match status" value="1"/>
</dbReference>
<keyword evidence="7" id="KW-0547">Nucleotide-binding</keyword>
<evidence type="ECO:0000256" key="10">
    <source>
        <dbReference type="ARBA" id="ARBA00022989"/>
    </source>
</evidence>
<evidence type="ECO:0000256" key="13">
    <source>
        <dbReference type="ARBA" id="ARBA00053015"/>
    </source>
</evidence>
<dbReference type="GO" id="GO:0005886">
    <property type="term" value="C:plasma membrane"/>
    <property type="evidence" value="ECO:0007669"/>
    <property type="project" value="UniProtKB-SubCell"/>
</dbReference>
<evidence type="ECO:0000256" key="14">
    <source>
        <dbReference type="SAM" id="Coils"/>
    </source>
</evidence>
<comment type="subcellular location">
    <subcellularLocation>
        <location evidence="1">Cell inner membrane</location>
        <topology evidence="1">Multi-pass membrane protein</topology>
    </subcellularLocation>
</comment>
<keyword evidence="20" id="KW-1185">Reference proteome</keyword>
<feature type="transmembrane region" description="Helical" evidence="15">
    <location>
        <begin position="33"/>
        <end position="52"/>
    </location>
</feature>
<dbReference type="CDD" id="cd05387">
    <property type="entry name" value="BY-kinase"/>
    <property type="match status" value="1"/>
</dbReference>
<dbReference type="Proteomes" id="UP000236345">
    <property type="component" value="Unassembled WGS sequence"/>
</dbReference>
<keyword evidence="3" id="KW-1003">Cell membrane</keyword>
<dbReference type="InterPro" id="IPR025669">
    <property type="entry name" value="AAA_dom"/>
</dbReference>
<keyword evidence="8 19" id="KW-0418">Kinase</keyword>
<keyword evidence="6 15" id="KW-0812">Transmembrane</keyword>
<protein>
    <submittedName>
        <fullName evidence="19">Tyrosine-protein kinase Wzc</fullName>
    </submittedName>
</protein>